<dbReference type="Proteomes" id="UP000760860">
    <property type="component" value="Unassembled WGS sequence"/>
</dbReference>
<reference evidence="1" key="1">
    <citation type="submission" date="2018-05" db="EMBL/GenBank/DDBJ databases">
        <title>Effector identification in a new, highly contiguous assembly of the strawberry crown rot pathogen Phytophthora cactorum.</title>
        <authorList>
            <person name="Armitage A.D."/>
            <person name="Nellist C.F."/>
            <person name="Bates H."/>
            <person name="Vickerstaff R.J."/>
            <person name="Harrison R.J."/>
        </authorList>
    </citation>
    <scope>NUCLEOTIDE SEQUENCE</scope>
    <source>
        <strain evidence="1">P421</strain>
    </source>
</reference>
<protein>
    <submittedName>
        <fullName evidence="1">Uncharacterized protein</fullName>
    </submittedName>
</protein>
<sequence length="43" mass="4542">MGLIASGITAAGVSIHPVTLRHALLALENVFDDLFELVDVVHS</sequence>
<comment type="caution">
    <text evidence="1">The sequence shown here is derived from an EMBL/GenBank/DDBJ whole genome shotgun (WGS) entry which is preliminary data.</text>
</comment>
<dbReference type="AlphaFoldDB" id="A0A8T1GRA9"/>
<organism evidence="1 2">
    <name type="scientific">Phytophthora cactorum</name>
    <dbReference type="NCBI Taxonomy" id="29920"/>
    <lineage>
        <taxon>Eukaryota</taxon>
        <taxon>Sar</taxon>
        <taxon>Stramenopiles</taxon>
        <taxon>Oomycota</taxon>
        <taxon>Peronosporomycetes</taxon>
        <taxon>Peronosporales</taxon>
        <taxon>Peronosporaceae</taxon>
        <taxon>Phytophthora</taxon>
    </lineage>
</organism>
<feature type="non-terminal residue" evidence="1">
    <location>
        <position position="43"/>
    </location>
</feature>
<accession>A0A8T1GRA9</accession>
<proteinExistence type="predicted"/>
<evidence type="ECO:0000313" key="1">
    <source>
        <dbReference type="EMBL" id="KAG3196278.1"/>
    </source>
</evidence>
<evidence type="ECO:0000313" key="2">
    <source>
        <dbReference type="Proteomes" id="UP000760860"/>
    </source>
</evidence>
<gene>
    <name evidence="1" type="ORF">PC129_g24723</name>
</gene>
<dbReference type="EMBL" id="RCMV01004105">
    <property type="protein sequence ID" value="KAG3196278.1"/>
    <property type="molecule type" value="Genomic_DNA"/>
</dbReference>
<name>A0A8T1GRA9_9STRA</name>